<dbReference type="InterPro" id="IPR000242">
    <property type="entry name" value="PTP_cat"/>
</dbReference>
<dbReference type="SUPFAM" id="SSF52799">
    <property type="entry name" value="(Phosphotyrosine protein) phosphatases II"/>
    <property type="match status" value="1"/>
</dbReference>
<feature type="non-terminal residue" evidence="2">
    <location>
        <position position="1"/>
    </location>
</feature>
<organism evidence="2 3">
    <name type="scientific">Lymnaea stagnalis</name>
    <name type="common">Great pond snail</name>
    <name type="synonym">Helix stagnalis</name>
    <dbReference type="NCBI Taxonomy" id="6523"/>
    <lineage>
        <taxon>Eukaryota</taxon>
        <taxon>Metazoa</taxon>
        <taxon>Spiralia</taxon>
        <taxon>Lophotrochozoa</taxon>
        <taxon>Mollusca</taxon>
        <taxon>Gastropoda</taxon>
        <taxon>Heterobranchia</taxon>
        <taxon>Euthyneura</taxon>
        <taxon>Panpulmonata</taxon>
        <taxon>Hygrophila</taxon>
        <taxon>Lymnaeoidea</taxon>
        <taxon>Lymnaeidae</taxon>
        <taxon>Lymnaea</taxon>
    </lineage>
</organism>
<dbReference type="PROSITE" id="PS50055">
    <property type="entry name" value="TYR_PHOSPHATASE_PTP"/>
    <property type="match status" value="1"/>
</dbReference>
<dbReference type="Gene3D" id="3.90.190.10">
    <property type="entry name" value="Protein tyrosine phosphatase superfamily"/>
    <property type="match status" value="1"/>
</dbReference>
<protein>
    <recommendedName>
        <fullName evidence="1">Tyrosine-protein phosphatase domain-containing protein</fullName>
    </recommendedName>
</protein>
<dbReference type="Pfam" id="PF00102">
    <property type="entry name" value="Y_phosphatase"/>
    <property type="match status" value="1"/>
</dbReference>
<comment type="caution">
    <text evidence="2">The sequence shown here is derived from an EMBL/GenBank/DDBJ whole genome shotgun (WGS) entry which is preliminary data.</text>
</comment>
<proteinExistence type="predicted"/>
<gene>
    <name evidence="2" type="ORF">GSLYS_00012239001</name>
</gene>
<accession>A0AAV2HW46</accession>
<evidence type="ECO:0000313" key="3">
    <source>
        <dbReference type="Proteomes" id="UP001497497"/>
    </source>
</evidence>
<sequence length="135" mass="15605">QNHQIVTQLPLPTTVVDFWRLVTQYNICIVIAFEGDSVNEDQTVARYLPKSVDEPLSCTPFEIHTGPVAAESFWDEQKIKVYLTKTNKTKSTADHILKHIRYHLNDLTTENFLNFMKKIQVCACQEEGVVLYMCR</sequence>
<evidence type="ECO:0000259" key="1">
    <source>
        <dbReference type="PROSITE" id="PS50055"/>
    </source>
</evidence>
<evidence type="ECO:0000313" key="2">
    <source>
        <dbReference type="EMBL" id="CAL1538418.1"/>
    </source>
</evidence>
<dbReference type="EMBL" id="CAXITT010000298">
    <property type="protein sequence ID" value="CAL1538418.1"/>
    <property type="molecule type" value="Genomic_DNA"/>
</dbReference>
<name>A0AAV2HW46_LYMST</name>
<dbReference type="GO" id="GO:0004725">
    <property type="term" value="F:protein tyrosine phosphatase activity"/>
    <property type="evidence" value="ECO:0007669"/>
    <property type="project" value="InterPro"/>
</dbReference>
<feature type="domain" description="Tyrosine-protein phosphatase" evidence="1">
    <location>
        <begin position="1"/>
        <end position="135"/>
    </location>
</feature>
<dbReference type="Proteomes" id="UP001497497">
    <property type="component" value="Unassembled WGS sequence"/>
</dbReference>
<dbReference type="InterPro" id="IPR029021">
    <property type="entry name" value="Prot-tyrosine_phosphatase-like"/>
</dbReference>
<keyword evidence="3" id="KW-1185">Reference proteome</keyword>
<reference evidence="2 3" key="1">
    <citation type="submission" date="2024-04" db="EMBL/GenBank/DDBJ databases">
        <authorList>
            <consortium name="Genoscope - CEA"/>
            <person name="William W."/>
        </authorList>
    </citation>
    <scope>NUCLEOTIDE SEQUENCE [LARGE SCALE GENOMIC DNA]</scope>
</reference>
<dbReference type="AlphaFoldDB" id="A0AAV2HW46"/>